<accession>A0ABR9QX50</accession>
<protein>
    <recommendedName>
        <fullName evidence="4">DUF2232 domain-containing protein</fullName>
    </recommendedName>
</protein>
<dbReference type="EMBL" id="JADCKA010000005">
    <property type="protein sequence ID" value="MBE5035426.1"/>
    <property type="molecule type" value="Genomic_DNA"/>
</dbReference>
<reference evidence="2 3" key="1">
    <citation type="submission" date="2020-10" db="EMBL/GenBank/DDBJ databases">
        <title>ChiBAC.</title>
        <authorList>
            <person name="Zenner C."/>
            <person name="Hitch T.C.A."/>
            <person name="Clavel T."/>
        </authorList>
    </citation>
    <scope>NUCLEOTIDE SEQUENCE [LARGE SCALE GENOMIC DNA]</scope>
    <source>
        <strain evidence="2 3">DSM 108706</strain>
    </source>
</reference>
<feature type="transmembrane region" description="Helical" evidence="1">
    <location>
        <begin position="63"/>
        <end position="91"/>
    </location>
</feature>
<proteinExistence type="predicted"/>
<evidence type="ECO:0000313" key="2">
    <source>
        <dbReference type="EMBL" id="MBE5035426.1"/>
    </source>
</evidence>
<organism evidence="2 3">
    <name type="scientific">Gallibacter intestinalis</name>
    <dbReference type="NCBI Taxonomy" id="2779356"/>
    <lineage>
        <taxon>Bacteria</taxon>
        <taxon>Bacillati</taxon>
        <taxon>Bacillota</taxon>
        <taxon>Clostridia</taxon>
        <taxon>Eubacteriales</taxon>
        <taxon>Eubacteriaceae</taxon>
        <taxon>Gallibacter</taxon>
    </lineage>
</organism>
<dbReference type="RefSeq" id="WP_226385074.1">
    <property type="nucleotide sequence ID" value="NZ_JADCKA010000005.1"/>
</dbReference>
<name>A0ABR9QX50_9FIRM</name>
<feature type="transmembrane region" description="Helical" evidence="1">
    <location>
        <begin position="103"/>
        <end position="123"/>
    </location>
</feature>
<keyword evidence="1" id="KW-1133">Transmembrane helix</keyword>
<keyword evidence="1" id="KW-0472">Membrane</keyword>
<evidence type="ECO:0008006" key="4">
    <source>
        <dbReference type="Google" id="ProtNLM"/>
    </source>
</evidence>
<feature type="transmembrane region" description="Helical" evidence="1">
    <location>
        <begin position="13"/>
        <end position="33"/>
    </location>
</feature>
<keyword evidence="1" id="KW-0812">Transmembrane</keyword>
<evidence type="ECO:0000256" key="1">
    <source>
        <dbReference type="SAM" id="Phobius"/>
    </source>
</evidence>
<evidence type="ECO:0000313" key="3">
    <source>
        <dbReference type="Proteomes" id="UP001516588"/>
    </source>
</evidence>
<sequence>MNGAYKRTDTTKLAVSALCLALTVASLVGASLIPGTEMTFYAIAGLFSGVVIMENGLKGGALVYVGALILSFILVPNKFAILPYGLFFGLYGFVKYYTEKISAAWAQIVVKVVFFGVISAASLKFFKGLFLGNIELPDMPMAIIIIGGVIMFLLYDYIFTLAVNIYRKRIKREKIDFRLSEDQNGDEERKGQ</sequence>
<keyword evidence="3" id="KW-1185">Reference proteome</keyword>
<feature type="transmembrane region" description="Helical" evidence="1">
    <location>
        <begin position="143"/>
        <end position="166"/>
    </location>
</feature>
<gene>
    <name evidence="2" type="ORF">INF20_03910</name>
</gene>
<dbReference type="Proteomes" id="UP001516588">
    <property type="component" value="Unassembled WGS sequence"/>
</dbReference>
<comment type="caution">
    <text evidence="2">The sequence shown here is derived from an EMBL/GenBank/DDBJ whole genome shotgun (WGS) entry which is preliminary data.</text>
</comment>